<evidence type="ECO:0000313" key="2">
    <source>
        <dbReference type="EMBL" id="MCY6524819.1"/>
    </source>
</evidence>
<feature type="non-terminal residue" evidence="2">
    <location>
        <position position="83"/>
    </location>
</feature>
<dbReference type="InterPro" id="IPR056924">
    <property type="entry name" value="SH3_Tf2-1"/>
</dbReference>
<proteinExistence type="predicted"/>
<dbReference type="EMBL" id="JAPQFC010000315">
    <property type="protein sequence ID" value="MCY6524819.1"/>
    <property type="molecule type" value="Genomic_DNA"/>
</dbReference>
<gene>
    <name evidence="2" type="ORF">OYG11_11460</name>
</gene>
<reference evidence="2" key="1">
    <citation type="journal article" date="2021" name="Vet Sci">
        <title>O-Serogroups and Pathovirotypes of Escherichia coli Isolated from Post-Weaning Piglets Showing Diarrhoea and/or Oedema in South Korea.</title>
        <authorList>
            <person name="Byun J.W."/>
            <person name="Moon B.Y."/>
            <person name="Do K.H."/>
            <person name="Lee K."/>
            <person name="Lee H.Y."/>
            <person name="Kim W.I."/>
            <person name="So B."/>
            <person name="Lee W.K."/>
        </authorList>
    </citation>
    <scope>NUCLEOTIDE SEQUENCE</scope>
    <source>
        <strain evidence="2">84/14</strain>
    </source>
</reference>
<evidence type="ECO:0000313" key="3">
    <source>
        <dbReference type="Proteomes" id="UP001077788"/>
    </source>
</evidence>
<dbReference type="AlphaFoldDB" id="A0A9Q4H7R9"/>
<sequence>LVMVYLRKERFPATTYNKLKMKKIGPCRIKRKFSSNAYEIEFPEGIGISPIFNVADLYPYKEADTDLQEETTGDEVQTVNWEE</sequence>
<accession>A0A9Q4H7R9</accession>
<protein>
    <recommendedName>
        <fullName evidence="1">Tf2-1-like SH3-like domain-containing protein</fullName>
    </recommendedName>
</protein>
<dbReference type="RefSeq" id="WP_267991933.1">
    <property type="nucleotide sequence ID" value="NZ_JAPQFC010000315.1"/>
</dbReference>
<dbReference type="Proteomes" id="UP001077788">
    <property type="component" value="Unassembled WGS sequence"/>
</dbReference>
<feature type="domain" description="Tf2-1-like SH3-like" evidence="1">
    <location>
        <begin position="1"/>
        <end position="60"/>
    </location>
</feature>
<reference evidence="2" key="2">
    <citation type="submission" date="2022-12" db="EMBL/GenBank/DDBJ databases">
        <authorList>
            <person name="Kardos G."/>
            <person name="Sarkozi R."/>
            <person name="Laczko L."/>
            <person name="Marton S."/>
            <person name="Makrai L."/>
            <person name="Banyai K."/>
            <person name="Fodor L."/>
        </authorList>
    </citation>
    <scope>NUCLEOTIDE SEQUENCE</scope>
    <source>
        <strain evidence="2">84/14</strain>
    </source>
</reference>
<name>A0A9Q4H7R9_ACTPL</name>
<evidence type="ECO:0000259" key="1">
    <source>
        <dbReference type="Pfam" id="PF24626"/>
    </source>
</evidence>
<organism evidence="2 3">
    <name type="scientific">Actinobacillus pleuropneumoniae</name>
    <name type="common">Haemophilus pleuropneumoniae</name>
    <dbReference type="NCBI Taxonomy" id="715"/>
    <lineage>
        <taxon>Bacteria</taxon>
        <taxon>Pseudomonadati</taxon>
        <taxon>Pseudomonadota</taxon>
        <taxon>Gammaproteobacteria</taxon>
        <taxon>Pasteurellales</taxon>
        <taxon>Pasteurellaceae</taxon>
        <taxon>Actinobacillus</taxon>
    </lineage>
</organism>
<comment type="caution">
    <text evidence="2">The sequence shown here is derived from an EMBL/GenBank/DDBJ whole genome shotgun (WGS) entry which is preliminary data.</text>
</comment>
<feature type="non-terminal residue" evidence="2">
    <location>
        <position position="1"/>
    </location>
</feature>
<dbReference type="Pfam" id="PF24626">
    <property type="entry name" value="SH3_Tf2-1"/>
    <property type="match status" value="1"/>
</dbReference>